<gene>
    <name evidence="6" type="ORF">SKAU_G00142520</name>
</gene>
<organism evidence="6 7">
    <name type="scientific">Synaphobranchus kaupii</name>
    <name type="common">Kaup's arrowtooth eel</name>
    <dbReference type="NCBI Taxonomy" id="118154"/>
    <lineage>
        <taxon>Eukaryota</taxon>
        <taxon>Metazoa</taxon>
        <taxon>Chordata</taxon>
        <taxon>Craniata</taxon>
        <taxon>Vertebrata</taxon>
        <taxon>Euteleostomi</taxon>
        <taxon>Actinopterygii</taxon>
        <taxon>Neopterygii</taxon>
        <taxon>Teleostei</taxon>
        <taxon>Anguilliformes</taxon>
        <taxon>Synaphobranchidae</taxon>
        <taxon>Synaphobranchus</taxon>
    </lineage>
</organism>
<evidence type="ECO:0000313" key="7">
    <source>
        <dbReference type="Proteomes" id="UP001152622"/>
    </source>
</evidence>
<evidence type="ECO:0000256" key="5">
    <source>
        <dbReference type="SAM" id="MobiDB-lite"/>
    </source>
</evidence>
<comment type="caution">
    <text evidence="6">The sequence shown here is derived from an EMBL/GenBank/DDBJ whole genome shotgun (WGS) entry which is preliminary data.</text>
</comment>
<proteinExistence type="inferred from homology"/>
<feature type="region of interest" description="Disordered" evidence="5">
    <location>
        <begin position="96"/>
        <end position="124"/>
    </location>
</feature>
<feature type="region of interest" description="Disordered" evidence="5">
    <location>
        <begin position="200"/>
        <end position="238"/>
    </location>
</feature>
<dbReference type="Proteomes" id="UP001152622">
    <property type="component" value="Chromosome 4"/>
</dbReference>
<dbReference type="PANTHER" id="PTHR24217">
    <property type="entry name" value="PUTATIVE-RELATED"/>
    <property type="match status" value="1"/>
</dbReference>
<feature type="compositionally biased region" description="Basic residues" evidence="5">
    <location>
        <begin position="96"/>
        <end position="108"/>
    </location>
</feature>
<evidence type="ECO:0000256" key="4">
    <source>
        <dbReference type="ARBA" id="ARBA00038161"/>
    </source>
</evidence>
<name>A0A9Q1J449_SYNKA</name>
<dbReference type="OrthoDB" id="445995at2759"/>
<dbReference type="GO" id="GO:0032233">
    <property type="term" value="P:positive regulation of actin filament bundle assembly"/>
    <property type="evidence" value="ECO:0007669"/>
    <property type="project" value="TreeGrafter"/>
</dbReference>
<comment type="subcellular location">
    <subcellularLocation>
        <location evidence="1">Cytoplasm</location>
    </subcellularLocation>
</comment>
<keyword evidence="7" id="KW-1185">Reference proteome</keyword>
<evidence type="ECO:0000256" key="1">
    <source>
        <dbReference type="ARBA" id="ARBA00004496"/>
    </source>
</evidence>
<feature type="region of interest" description="Disordered" evidence="5">
    <location>
        <begin position="1"/>
        <end position="55"/>
    </location>
</feature>
<evidence type="ECO:0000256" key="2">
    <source>
        <dbReference type="ARBA" id="ARBA00022490"/>
    </source>
</evidence>
<sequence length="360" mass="38576">MSEVGQWDDSRVSESQPTEGGTSLSPNFASMARAPLDDALNSQALPPSGAVPRGANTRALIHTARGRADRVPVRRGGHGILPGCGSLRLAGLHRRAAPLPRHSRRRGTHGGPRGGPTPPGVKDMPILAPPVKAASDGHAVYTELHRGESVQEKQVKEARSKCRSIAALLTDSPNPHSKGVLMFKKRRQRAKRYTLTCFGSVEGDGANEEDDDDDEEGVFPGSESELDEDGFTSAPESAWDSDYLDVLEKKTHTASFGETESPGLSATSGKGAQLFEQQRKRAGEHAGSSDGGGSSNGGSSDGRVSVRGGDARAGSDSHRAQYACRARYARHTHRTRSACRTRHNRELQHDEWGLYCCEPS</sequence>
<dbReference type="EMBL" id="JAINUF010000004">
    <property type="protein sequence ID" value="KAJ8365421.1"/>
    <property type="molecule type" value="Genomic_DNA"/>
</dbReference>
<protein>
    <submittedName>
        <fullName evidence="6">Uncharacterized protein</fullName>
    </submittedName>
</protein>
<accession>A0A9Q1J449</accession>
<feature type="compositionally biased region" description="Polar residues" evidence="5">
    <location>
        <begin position="13"/>
        <end position="28"/>
    </location>
</feature>
<dbReference type="InterPro" id="IPR051976">
    <property type="entry name" value="Synaptopodin_domain"/>
</dbReference>
<dbReference type="GO" id="GO:0003779">
    <property type="term" value="F:actin binding"/>
    <property type="evidence" value="ECO:0007669"/>
    <property type="project" value="TreeGrafter"/>
</dbReference>
<dbReference type="GO" id="GO:0005634">
    <property type="term" value="C:nucleus"/>
    <property type="evidence" value="ECO:0007669"/>
    <property type="project" value="TreeGrafter"/>
</dbReference>
<evidence type="ECO:0000313" key="6">
    <source>
        <dbReference type="EMBL" id="KAJ8365421.1"/>
    </source>
</evidence>
<dbReference type="PANTHER" id="PTHR24217:SF10">
    <property type="entry name" value="SYNAPTOPODIN 2-LIKE PROTEIN"/>
    <property type="match status" value="1"/>
</dbReference>
<dbReference type="GO" id="GO:0030018">
    <property type="term" value="C:Z disc"/>
    <property type="evidence" value="ECO:0007669"/>
    <property type="project" value="TreeGrafter"/>
</dbReference>
<feature type="compositionally biased region" description="Gly residues" evidence="5">
    <location>
        <begin position="289"/>
        <end position="300"/>
    </location>
</feature>
<dbReference type="AlphaFoldDB" id="A0A9Q1J449"/>
<keyword evidence="2" id="KW-0963">Cytoplasm</keyword>
<keyword evidence="3" id="KW-0597">Phosphoprotein</keyword>
<evidence type="ECO:0000256" key="3">
    <source>
        <dbReference type="ARBA" id="ARBA00022553"/>
    </source>
</evidence>
<feature type="compositionally biased region" description="Basic and acidic residues" evidence="5">
    <location>
        <begin position="309"/>
        <end position="319"/>
    </location>
</feature>
<dbReference type="GO" id="GO:0015629">
    <property type="term" value="C:actin cytoskeleton"/>
    <property type="evidence" value="ECO:0007669"/>
    <property type="project" value="TreeGrafter"/>
</dbReference>
<comment type="similarity">
    <text evidence="4">Belongs to the synaptopodin family.</text>
</comment>
<feature type="compositionally biased region" description="Acidic residues" evidence="5">
    <location>
        <begin position="205"/>
        <end position="217"/>
    </location>
</feature>
<reference evidence="6" key="1">
    <citation type="journal article" date="2023" name="Science">
        <title>Genome structures resolve the early diversification of teleost fishes.</title>
        <authorList>
            <person name="Parey E."/>
            <person name="Louis A."/>
            <person name="Montfort J."/>
            <person name="Bouchez O."/>
            <person name="Roques C."/>
            <person name="Iampietro C."/>
            <person name="Lluch J."/>
            <person name="Castinel A."/>
            <person name="Donnadieu C."/>
            <person name="Desvignes T."/>
            <person name="Floi Bucao C."/>
            <person name="Jouanno E."/>
            <person name="Wen M."/>
            <person name="Mejri S."/>
            <person name="Dirks R."/>
            <person name="Jansen H."/>
            <person name="Henkel C."/>
            <person name="Chen W.J."/>
            <person name="Zahm M."/>
            <person name="Cabau C."/>
            <person name="Klopp C."/>
            <person name="Thompson A.W."/>
            <person name="Robinson-Rechavi M."/>
            <person name="Braasch I."/>
            <person name="Lecointre G."/>
            <person name="Bobe J."/>
            <person name="Postlethwait J.H."/>
            <person name="Berthelot C."/>
            <person name="Roest Crollius H."/>
            <person name="Guiguen Y."/>
        </authorList>
    </citation>
    <scope>NUCLEOTIDE SEQUENCE</scope>
    <source>
        <strain evidence="6">WJC10195</strain>
    </source>
</reference>
<feature type="region of interest" description="Disordered" evidence="5">
    <location>
        <begin position="277"/>
        <end position="319"/>
    </location>
</feature>